<dbReference type="Gene3D" id="3.60.40.10">
    <property type="entry name" value="PPM-type phosphatase domain"/>
    <property type="match status" value="1"/>
</dbReference>
<sequence>MRRPLPASEASWGRSLIPLVVLLAVVVMDLTGDRRYVIITSLVISPLLAAALTGPRVTAAYAGAALVFGALQAIPLGYYTGVGHDSLVAQIIRLAVIATGGAIAVAASRDRQRREVRLRDVTRVADVAQRAILGVVPARLGDLRLAVNYDSAAAQARVGGDLYEVTQTRWGVRILVGDARGKGLDAVRLASRVTATFRVLARHLADPEEIVAALDAEVVRSGGPEDFVTAVFAQIDGVRLELVNAGHPDPVLLRRGAPRLLAATGRRTPLGLGATGTTVVRSHLVAGDRILFYTDGLAEARRPHTREFFPVLPAAQAALGPARRLDAGLADLVAALGRWTEATLSDDVALLAAEFAPPTRATTPAADQPAREAAVHGAGAPWRAPTGAREGSRPVAGCSSTAPMTPGAAAATGSPGAGAGAPNRREAVR</sequence>
<keyword evidence="1" id="KW-0378">Hydrolase</keyword>
<dbReference type="InterPro" id="IPR036457">
    <property type="entry name" value="PPM-type-like_dom_sf"/>
</dbReference>
<evidence type="ECO:0000313" key="6">
    <source>
        <dbReference type="Proteomes" id="UP000000657"/>
    </source>
</evidence>
<dbReference type="SMART" id="SM00331">
    <property type="entry name" value="PP2C_SIG"/>
    <property type="match status" value="1"/>
</dbReference>
<evidence type="ECO:0000313" key="5">
    <source>
        <dbReference type="EMBL" id="CAJ63396.1"/>
    </source>
</evidence>
<dbReference type="Pfam" id="PF07228">
    <property type="entry name" value="SpoIIE"/>
    <property type="match status" value="1"/>
</dbReference>
<evidence type="ECO:0000256" key="3">
    <source>
        <dbReference type="SAM" id="Phobius"/>
    </source>
</evidence>
<dbReference type="AlphaFoldDB" id="Q0RGJ1"/>
<keyword evidence="3" id="KW-0472">Membrane</keyword>
<gene>
    <name evidence="5" type="ordered locus">FRAAL4755</name>
</gene>
<evidence type="ECO:0000259" key="4">
    <source>
        <dbReference type="SMART" id="SM00331"/>
    </source>
</evidence>
<feature type="transmembrane region" description="Helical" evidence="3">
    <location>
        <begin position="36"/>
        <end position="53"/>
    </location>
</feature>
<dbReference type="eggNOG" id="COG2208">
    <property type="taxonomic scope" value="Bacteria"/>
</dbReference>
<reference evidence="5 6" key="1">
    <citation type="journal article" date="2007" name="Genome Res.">
        <title>Genome characteristics of facultatively symbiotic Frankia sp. strains reflect host range and host plant biogeography.</title>
        <authorList>
            <person name="Normand P."/>
            <person name="Lapierre P."/>
            <person name="Tisa L.S."/>
            <person name="Gogarten J.P."/>
            <person name="Alloisio N."/>
            <person name="Bagnarol E."/>
            <person name="Bassi C.A."/>
            <person name="Berry A.M."/>
            <person name="Bickhart D.M."/>
            <person name="Choisne N."/>
            <person name="Couloux A."/>
            <person name="Cournoyer B."/>
            <person name="Cruveiller S."/>
            <person name="Daubin V."/>
            <person name="Demange N."/>
            <person name="Francino M.P."/>
            <person name="Goltsman E."/>
            <person name="Huang Y."/>
            <person name="Kopp O.R."/>
            <person name="Labarre L."/>
            <person name="Lapidus A."/>
            <person name="Lavire C."/>
            <person name="Marechal J."/>
            <person name="Martinez M."/>
            <person name="Mastronunzio J.E."/>
            <person name="Mullin B.C."/>
            <person name="Niemann J."/>
            <person name="Pujic P."/>
            <person name="Rawnsley T."/>
            <person name="Rouy Z."/>
            <person name="Schenowitz C."/>
            <person name="Sellstedt A."/>
            <person name="Tavares F."/>
            <person name="Tomkins J.P."/>
            <person name="Vallenet D."/>
            <person name="Valverde C."/>
            <person name="Wall L.G."/>
            <person name="Wang Y."/>
            <person name="Medigue C."/>
            <person name="Benson D.R."/>
        </authorList>
    </citation>
    <scope>NUCLEOTIDE SEQUENCE [LARGE SCALE GENOMIC DNA]</scope>
    <source>
        <strain evidence="6">DSM 45986 / CECT 9034 / ACN14a</strain>
    </source>
</reference>
<protein>
    <submittedName>
        <fullName evidence="5">Membrane phosphatase</fullName>
    </submittedName>
</protein>
<dbReference type="STRING" id="326424.FRAAL4755"/>
<dbReference type="PANTHER" id="PTHR43156">
    <property type="entry name" value="STAGE II SPORULATION PROTEIN E-RELATED"/>
    <property type="match status" value="1"/>
</dbReference>
<keyword evidence="3" id="KW-1133">Transmembrane helix</keyword>
<proteinExistence type="predicted"/>
<dbReference type="EMBL" id="CT573213">
    <property type="protein sequence ID" value="CAJ63396.1"/>
    <property type="molecule type" value="Genomic_DNA"/>
</dbReference>
<accession>Q0RGJ1</accession>
<dbReference type="Proteomes" id="UP000000657">
    <property type="component" value="Chromosome"/>
</dbReference>
<feature type="transmembrane region" description="Helical" evidence="3">
    <location>
        <begin position="12"/>
        <end position="30"/>
    </location>
</feature>
<name>Q0RGJ1_FRAAA</name>
<dbReference type="PANTHER" id="PTHR43156:SF2">
    <property type="entry name" value="STAGE II SPORULATION PROTEIN E"/>
    <property type="match status" value="1"/>
</dbReference>
<evidence type="ECO:0000256" key="2">
    <source>
        <dbReference type="SAM" id="MobiDB-lite"/>
    </source>
</evidence>
<feature type="domain" description="PPM-type phosphatase" evidence="4">
    <location>
        <begin position="144"/>
        <end position="355"/>
    </location>
</feature>
<dbReference type="InterPro" id="IPR001932">
    <property type="entry name" value="PPM-type_phosphatase-like_dom"/>
</dbReference>
<dbReference type="SUPFAM" id="SSF81606">
    <property type="entry name" value="PP2C-like"/>
    <property type="match status" value="1"/>
</dbReference>
<organism evidence="5 6">
    <name type="scientific">Frankia alni (strain DSM 45986 / CECT 9034 / ACN14a)</name>
    <dbReference type="NCBI Taxonomy" id="326424"/>
    <lineage>
        <taxon>Bacteria</taxon>
        <taxon>Bacillati</taxon>
        <taxon>Actinomycetota</taxon>
        <taxon>Actinomycetes</taxon>
        <taxon>Frankiales</taxon>
        <taxon>Frankiaceae</taxon>
        <taxon>Frankia</taxon>
    </lineage>
</organism>
<dbReference type="GO" id="GO:0016791">
    <property type="term" value="F:phosphatase activity"/>
    <property type="evidence" value="ECO:0007669"/>
    <property type="project" value="TreeGrafter"/>
</dbReference>
<keyword evidence="6" id="KW-1185">Reference proteome</keyword>
<feature type="region of interest" description="Disordered" evidence="2">
    <location>
        <begin position="377"/>
        <end position="429"/>
    </location>
</feature>
<keyword evidence="3" id="KW-0812">Transmembrane</keyword>
<feature type="transmembrane region" description="Helical" evidence="3">
    <location>
        <begin position="87"/>
        <end position="107"/>
    </location>
</feature>
<feature type="compositionally biased region" description="Low complexity" evidence="2">
    <location>
        <begin position="399"/>
        <end position="414"/>
    </location>
</feature>
<dbReference type="KEGG" id="fal:FRAAL4755"/>
<evidence type="ECO:0000256" key="1">
    <source>
        <dbReference type="ARBA" id="ARBA00022801"/>
    </source>
</evidence>
<feature type="transmembrane region" description="Helical" evidence="3">
    <location>
        <begin position="60"/>
        <end position="81"/>
    </location>
</feature>
<dbReference type="HOGENOM" id="CLU_045535_1_1_11"/>
<dbReference type="InterPro" id="IPR052016">
    <property type="entry name" value="Bact_Sigma-Reg"/>
</dbReference>